<dbReference type="GO" id="GO:0000329">
    <property type="term" value="C:fungal-type vacuole membrane"/>
    <property type="evidence" value="ECO:0007669"/>
    <property type="project" value="InterPro"/>
</dbReference>
<keyword evidence="1" id="KW-0472">Membrane</keyword>
<comment type="caution">
    <text evidence="2">The sequence shown here is derived from an EMBL/GenBank/DDBJ whole genome shotgun (WGS) entry which is preliminary data.</text>
</comment>
<keyword evidence="3" id="KW-1185">Reference proteome</keyword>
<dbReference type="PANTHER" id="PTHR35895:SF1">
    <property type="entry name" value="LIPID-BINDING SERUM GLYCOPROTEIN C-TERMINAL DOMAIN-CONTAINING PROTEIN"/>
    <property type="match status" value="1"/>
</dbReference>
<name>A0A9N8ZWB1_9GLOM</name>
<protein>
    <submittedName>
        <fullName evidence="2">18562_t:CDS:1</fullName>
    </submittedName>
</protein>
<dbReference type="PANTHER" id="PTHR35895">
    <property type="entry name" value="CHROMOSOME 16, WHOLE GENOME SHOTGUN SEQUENCE"/>
    <property type="match status" value="1"/>
</dbReference>
<accession>A0A9N8ZWB1</accession>
<evidence type="ECO:0000313" key="3">
    <source>
        <dbReference type="Proteomes" id="UP000789342"/>
    </source>
</evidence>
<gene>
    <name evidence="2" type="ORF">AMORRO_LOCUS3710</name>
</gene>
<feature type="non-terminal residue" evidence="2">
    <location>
        <position position="1496"/>
    </location>
</feature>
<feature type="transmembrane region" description="Helical" evidence="1">
    <location>
        <begin position="63"/>
        <end position="91"/>
    </location>
</feature>
<keyword evidence="1" id="KW-1133">Transmembrane helix</keyword>
<dbReference type="EMBL" id="CAJVPV010001873">
    <property type="protein sequence ID" value="CAG8510722.1"/>
    <property type="molecule type" value="Genomic_DNA"/>
</dbReference>
<evidence type="ECO:0000313" key="2">
    <source>
        <dbReference type="EMBL" id="CAG8510722.1"/>
    </source>
</evidence>
<dbReference type="OrthoDB" id="10039566at2759"/>
<dbReference type="InterPro" id="IPR046368">
    <property type="entry name" value="Tag1"/>
</dbReference>
<organism evidence="2 3">
    <name type="scientific">Acaulospora morrowiae</name>
    <dbReference type="NCBI Taxonomy" id="94023"/>
    <lineage>
        <taxon>Eukaryota</taxon>
        <taxon>Fungi</taxon>
        <taxon>Fungi incertae sedis</taxon>
        <taxon>Mucoromycota</taxon>
        <taxon>Glomeromycotina</taxon>
        <taxon>Glomeromycetes</taxon>
        <taxon>Diversisporales</taxon>
        <taxon>Acaulosporaceae</taxon>
        <taxon>Acaulospora</taxon>
    </lineage>
</organism>
<keyword evidence="1" id="KW-0812">Transmembrane</keyword>
<proteinExistence type="predicted"/>
<dbReference type="Pfam" id="PF12505">
    <property type="entry name" value="DUF3712"/>
    <property type="match status" value="4"/>
</dbReference>
<evidence type="ECO:0000256" key="1">
    <source>
        <dbReference type="SAM" id="Phobius"/>
    </source>
</evidence>
<dbReference type="Proteomes" id="UP000789342">
    <property type="component" value="Unassembled WGS sequence"/>
</dbReference>
<dbReference type="InterPro" id="IPR022185">
    <property type="entry name" value="DUF3712"/>
</dbReference>
<reference evidence="2" key="1">
    <citation type="submission" date="2021-06" db="EMBL/GenBank/DDBJ databases">
        <authorList>
            <person name="Kallberg Y."/>
            <person name="Tangrot J."/>
            <person name="Rosling A."/>
        </authorList>
    </citation>
    <scope>NUCLEOTIDE SEQUENCE</scope>
    <source>
        <strain evidence="2">CL551</strain>
    </source>
</reference>
<sequence>MSETTPADTDTASLARDSVITYSTDVVGSSVADTQTIETFSTKQKSLATTQGDSSRFYHKKRFWAIFVAVSVVTFIIAIPLVVLVIFPVVAQKTINNSQLNLTSIEITNPTNDSFIMSSAASVSNGGSFKSTINFQSPVVMLWDDTEIGNLEFDPIHIDGGGASTSISNKSFTVTNPKGLSDFSVALLNGDSIKLTFKSTVSVKALGITKGGLTLNKDVTMSGANKLGTPKVVNFTVDQPDKSTLLLNVTVSVFNPSVFSIAMGKIGFGVSYNGTFISNMVIDDFNLVPGEMVVSMIGNASIPQSDVDRANFGSIMSAYLTNTPVITNATGQYAYPDHINPVSWLTASVQSLTLNAAIGDAPSGPPQLITGLNFGSPSFNFTPEAITLSSNNTVADYHLPFHVSTNIQQISQNATLYDVASVVPLATFNTTQFPTKDDQNGKLTMNIPPTPLNVYPGSEIEFGFFVAKMLVSSVVDFNITGSSNVLANTVIGSLPISNLPFTLNVSLPGFSNFSTSPPKVNSVTVTDGTSDALIILIDATLENPSNTSISTGETSFEVVFGDSVIGHASVFLSLAPGLNDLKLNSTMDPANNPAASELLKNFIGGQPSNVTLKGYENSTEVPSLKLALSNLKLEATVPAQLVKLIAGSTLKILGTSDVGVNAAASVTMFNPFVATLNILTIDANITVDGDTLAGIQVDRSKDPIVLPGNKTTEVQDLPINLNLDQVVLFGLLRRQAQSVGLDTSVIDALITIGKIPVPGVPPTTTIDPDKIKNFDIKSYVQTALAKITTNMTLLSTVKIGEYVMPFPYTQLNTVSQTDPSIVQLIPLLSRSIAQTLIDGSTLGFDSLSIQNLAEDSFVTVINGGVKNAGPLPAVITFPSGADLVFNNEVLGTVSLPPITVDGGQASLKDVKSSFQVKNKAALAAFAGQLLSSDSVTWTVKAGNITVNALKIPIDGVSMVKDISLKGSNGFKDAVTINSYDLPGDAPNGGISTTINATLENSGSVGITLGVVQFDVLSGSTKIGEVSTSGLSIAPSSSSDLKLSGRLIPQSGDGLNVIAKIFADVLAGKEIPLLTKGSGLQPPISWLIPAITKLAIDTTLPPITIPQIVRAVTINEMSMKFTQDTAYDPITSSNITAQISIPFGFTLNIQEMSEDVVLINDNKNMARLVVPKNKAHTTGRNVSTSYSDIDLKVFDDAHDSFDSFVKDLTIGNFKTFGFNGSSDTQAQTPVGTIPLSGIPINVSSGLAGFQGFNAKPVTIGSLDVKSGTPNVLTIPITTSLFNPTSVTISVGDVSFSIFTASNIPMGQVVFNNLVLAPNNNNLTATTLLSPPSQEIAGIFLSQFISNISQPLIIVGTEDSTNIDSLKLAFSQIKINTTVPPFGKRLLLSTFVNFQNDTLITGKALGGFTITNPFASDITISEMKQVNITFHDIPMAFISNFSFPLTVKGRETKTSPPLPINVILTPPNLVAIVKAAAADKDIDITPLLPLLELIGGGN</sequence>
<feature type="non-terminal residue" evidence="2">
    <location>
        <position position="1"/>
    </location>
</feature>